<gene>
    <name evidence="1" type="ORF">BC351_04610</name>
</gene>
<dbReference type="Proteomes" id="UP000190626">
    <property type="component" value="Unassembled WGS sequence"/>
</dbReference>
<evidence type="ECO:0000313" key="2">
    <source>
        <dbReference type="Proteomes" id="UP000190626"/>
    </source>
</evidence>
<evidence type="ECO:0000313" key="1">
    <source>
        <dbReference type="EMBL" id="OPH57791.1"/>
    </source>
</evidence>
<dbReference type="Gene3D" id="3.30.450.20">
    <property type="entry name" value="PAS domain"/>
    <property type="match status" value="1"/>
</dbReference>
<protein>
    <recommendedName>
        <fullName evidence="3">Cache domain-containing protein</fullName>
    </recommendedName>
</protein>
<organism evidence="1 2">
    <name type="scientific">Paenibacillus ferrarius</name>
    <dbReference type="NCBI Taxonomy" id="1469647"/>
    <lineage>
        <taxon>Bacteria</taxon>
        <taxon>Bacillati</taxon>
        <taxon>Bacillota</taxon>
        <taxon>Bacilli</taxon>
        <taxon>Bacillales</taxon>
        <taxon>Paenibacillaceae</taxon>
        <taxon>Paenibacillus</taxon>
    </lineage>
</organism>
<dbReference type="EMBL" id="MBTG01000012">
    <property type="protein sequence ID" value="OPH57791.1"/>
    <property type="molecule type" value="Genomic_DNA"/>
</dbReference>
<accession>A0A1V4HKJ8</accession>
<keyword evidence="2" id="KW-1185">Reference proteome</keyword>
<dbReference type="CDD" id="cd12912">
    <property type="entry name" value="PDC2_MCP_like"/>
    <property type="match status" value="1"/>
</dbReference>
<dbReference type="AlphaFoldDB" id="A0A1V4HKJ8"/>
<name>A0A1V4HKJ8_9BACL</name>
<dbReference type="STRING" id="1469647.BC351_04610"/>
<evidence type="ECO:0008006" key="3">
    <source>
        <dbReference type="Google" id="ProtNLM"/>
    </source>
</evidence>
<sequence length="131" mass="14762">MAIDISLLATQQILNEIQLGEHGLGMIIDQFGTIVSYPDPEQINTKLDPSIFTNISSNLSGSFYSAKSKQMIVYQTITGTDWKVIVIVPYGDLEASYDINDIKLWHYFSVGRMYHDVAPPTMLQRSAFQLK</sequence>
<reference evidence="2" key="1">
    <citation type="submission" date="2016-07" db="EMBL/GenBank/DDBJ databases">
        <authorList>
            <person name="Florea S."/>
            <person name="Webb J.S."/>
            <person name="Jaromczyk J."/>
            <person name="Schardl C.L."/>
        </authorList>
    </citation>
    <scope>NUCLEOTIDE SEQUENCE [LARGE SCALE GENOMIC DNA]</scope>
    <source>
        <strain evidence="2">CY1</strain>
    </source>
</reference>
<dbReference type="OrthoDB" id="9790704at2"/>
<comment type="caution">
    <text evidence="1">The sequence shown here is derived from an EMBL/GenBank/DDBJ whole genome shotgun (WGS) entry which is preliminary data.</text>
</comment>
<proteinExistence type="predicted"/>